<dbReference type="EMBL" id="JAPEVG010000101">
    <property type="protein sequence ID" value="KAJ8483073.1"/>
    <property type="molecule type" value="Genomic_DNA"/>
</dbReference>
<evidence type="ECO:0000313" key="1">
    <source>
        <dbReference type="EMBL" id="KAJ8483073.1"/>
    </source>
</evidence>
<accession>A0AAD7XCI8</accession>
<reference evidence="1" key="1">
    <citation type="submission" date="2022-11" db="EMBL/GenBank/DDBJ databases">
        <title>Genome Sequence of Cubamyces cubensis.</title>
        <authorList>
            <person name="Buettner E."/>
        </authorList>
    </citation>
    <scope>NUCLEOTIDE SEQUENCE</scope>
    <source>
        <strain evidence="1">MPL-01</strain>
    </source>
</reference>
<dbReference type="AlphaFoldDB" id="A0AAD7XCI8"/>
<sequence>MPSIHAETTDGVSLDVSGCPISALTLDPLRHYTGQLRDLAATSLSLKEFDTVQAFLKATMPRLEQLRVSVDNPADDGQTHQVPEPIDLPPTRFPALRTVVLEGVGTSIGPAVASRLWRLVITNKPNKHQGLALLPFINCISHFKCLEELKLTNCFALATVDGCRAREPFAATRLMSVTIEDHPPIISRILSALIIPARARVQLVGNMRGATPEQCFTAFSAMLPDDKRCLPVLQNLSSLDVYHPPEGCYFAAKTESGDVLDLEVTTDALDKPSLKPIRGELFKRMVHGVRGIFPDSPLERLVFVGDVGYVPAEIWASSLALFPRLRELEVDDVELRASPSEVISALMKPSSMQPGAPPICPQLESLALYGDISAISLLGDLYKCLSWRQERGGGKTRLRKLAVELYCDNDMSGPLLEKYEVALARVAEKKSVELIVVPGRRQR</sequence>
<evidence type="ECO:0000313" key="2">
    <source>
        <dbReference type="Proteomes" id="UP001215151"/>
    </source>
</evidence>
<protein>
    <submittedName>
        <fullName evidence="1">Uncharacterized protein</fullName>
    </submittedName>
</protein>
<keyword evidence="2" id="KW-1185">Reference proteome</keyword>
<organism evidence="1 2">
    <name type="scientific">Trametes cubensis</name>
    <dbReference type="NCBI Taxonomy" id="1111947"/>
    <lineage>
        <taxon>Eukaryota</taxon>
        <taxon>Fungi</taxon>
        <taxon>Dikarya</taxon>
        <taxon>Basidiomycota</taxon>
        <taxon>Agaricomycotina</taxon>
        <taxon>Agaricomycetes</taxon>
        <taxon>Polyporales</taxon>
        <taxon>Polyporaceae</taxon>
        <taxon>Trametes</taxon>
    </lineage>
</organism>
<name>A0AAD7XCI8_9APHY</name>
<comment type="caution">
    <text evidence="1">The sequence shown here is derived from an EMBL/GenBank/DDBJ whole genome shotgun (WGS) entry which is preliminary data.</text>
</comment>
<proteinExistence type="predicted"/>
<dbReference type="Proteomes" id="UP001215151">
    <property type="component" value="Unassembled WGS sequence"/>
</dbReference>
<dbReference type="SUPFAM" id="SSF52047">
    <property type="entry name" value="RNI-like"/>
    <property type="match status" value="1"/>
</dbReference>
<gene>
    <name evidence="1" type="ORF">ONZ51_g4940</name>
</gene>